<keyword evidence="9 10" id="KW-0472">Membrane</keyword>
<sequence>MKLYLKSFIILIGISVLIIGAFALWESWTAEPAAKGENQSEVSAAELVERTVETAVITTNLYDEGWIKTKFAIQTDSPETKEHVEKTMFQTESLIIKTLSQLSKDKLAGAEGLALVENSIQKKLNQMLGGDGDQIVKVYTTDRVIQ</sequence>
<dbReference type="EMBL" id="JAGGKT010000003">
    <property type="protein sequence ID" value="MBP1931451.1"/>
    <property type="molecule type" value="Genomic_DNA"/>
</dbReference>
<comment type="function">
    <text evidence="1 10">Controls the rotational direction of flagella during chemotaxis.</text>
</comment>
<evidence type="ECO:0000256" key="8">
    <source>
        <dbReference type="ARBA" id="ARBA00022989"/>
    </source>
</evidence>
<dbReference type="PANTHER" id="PTHR35091:SF2">
    <property type="entry name" value="FLAGELLAR PROTEIN FLIL"/>
    <property type="match status" value="1"/>
</dbReference>
<keyword evidence="6 10" id="KW-0812">Transmembrane</keyword>
<evidence type="ECO:0000256" key="4">
    <source>
        <dbReference type="ARBA" id="ARBA00022475"/>
    </source>
</evidence>
<keyword evidence="12" id="KW-1185">Reference proteome</keyword>
<keyword evidence="4 10" id="KW-1003">Cell membrane</keyword>
<comment type="subcellular location">
    <subcellularLocation>
        <location evidence="2">Cell membrane</location>
        <topology evidence="2">Single-pass membrane protein</topology>
    </subcellularLocation>
</comment>
<evidence type="ECO:0000256" key="1">
    <source>
        <dbReference type="ARBA" id="ARBA00002254"/>
    </source>
</evidence>
<comment type="similarity">
    <text evidence="3 10">Belongs to the FliL family.</text>
</comment>
<reference evidence="11 12" key="1">
    <citation type="submission" date="2021-03" db="EMBL/GenBank/DDBJ databases">
        <title>Genomic Encyclopedia of Type Strains, Phase IV (KMG-IV): sequencing the most valuable type-strain genomes for metagenomic binning, comparative biology and taxonomic classification.</title>
        <authorList>
            <person name="Goeker M."/>
        </authorList>
    </citation>
    <scope>NUCLEOTIDE SEQUENCE [LARGE SCALE GENOMIC DNA]</scope>
    <source>
        <strain evidence="11 12">DSM 24738</strain>
    </source>
</reference>
<evidence type="ECO:0000256" key="7">
    <source>
        <dbReference type="ARBA" id="ARBA00022779"/>
    </source>
</evidence>
<gene>
    <name evidence="11" type="ORF">J2Z37_001452</name>
</gene>
<feature type="transmembrane region" description="Helical" evidence="10">
    <location>
        <begin position="7"/>
        <end position="25"/>
    </location>
</feature>
<evidence type="ECO:0000256" key="10">
    <source>
        <dbReference type="RuleBase" id="RU364125"/>
    </source>
</evidence>
<evidence type="ECO:0000256" key="9">
    <source>
        <dbReference type="ARBA" id="ARBA00023136"/>
    </source>
</evidence>
<evidence type="ECO:0000256" key="2">
    <source>
        <dbReference type="ARBA" id="ARBA00004162"/>
    </source>
</evidence>
<accession>A0ABS4GMF2</accession>
<proteinExistence type="inferred from homology"/>
<organism evidence="11 12">
    <name type="scientific">Ammoniphilus resinae</name>
    <dbReference type="NCBI Taxonomy" id="861532"/>
    <lineage>
        <taxon>Bacteria</taxon>
        <taxon>Bacillati</taxon>
        <taxon>Bacillota</taxon>
        <taxon>Bacilli</taxon>
        <taxon>Bacillales</taxon>
        <taxon>Paenibacillaceae</taxon>
        <taxon>Aneurinibacillus group</taxon>
        <taxon>Ammoniphilus</taxon>
    </lineage>
</organism>
<dbReference type="InterPro" id="IPR005503">
    <property type="entry name" value="FliL"/>
</dbReference>
<keyword evidence="11" id="KW-0966">Cell projection</keyword>
<keyword evidence="8 10" id="KW-1133">Transmembrane helix</keyword>
<evidence type="ECO:0000256" key="6">
    <source>
        <dbReference type="ARBA" id="ARBA00022692"/>
    </source>
</evidence>
<evidence type="ECO:0000313" key="11">
    <source>
        <dbReference type="EMBL" id="MBP1931451.1"/>
    </source>
</evidence>
<name>A0ABS4GMF2_9BACL</name>
<dbReference type="Proteomes" id="UP001519343">
    <property type="component" value="Unassembled WGS sequence"/>
</dbReference>
<evidence type="ECO:0000313" key="12">
    <source>
        <dbReference type="Proteomes" id="UP001519343"/>
    </source>
</evidence>
<protein>
    <recommendedName>
        <fullName evidence="10">Flagellar protein FliL</fullName>
    </recommendedName>
</protein>
<evidence type="ECO:0000256" key="3">
    <source>
        <dbReference type="ARBA" id="ARBA00008281"/>
    </source>
</evidence>
<dbReference type="RefSeq" id="WP_209809552.1">
    <property type="nucleotide sequence ID" value="NZ_JAGGKT010000003.1"/>
</dbReference>
<keyword evidence="11" id="KW-0969">Cilium</keyword>
<comment type="caution">
    <text evidence="11">The sequence shown here is derived from an EMBL/GenBank/DDBJ whole genome shotgun (WGS) entry which is preliminary data.</text>
</comment>
<dbReference type="Pfam" id="PF03748">
    <property type="entry name" value="FliL"/>
    <property type="match status" value="1"/>
</dbReference>
<keyword evidence="7 10" id="KW-0283">Flagellar rotation</keyword>
<evidence type="ECO:0000256" key="5">
    <source>
        <dbReference type="ARBA" id="ARBA00022500"/>
    </source>
</evidence>
<dbReference type="PANTHER" id="PTHR35091">
    <property type="entry name" value="FLAGELLAR PROTEIN FLIL"/>
    <property type="match status" value="1"/>
</dbReference>
<keyword evidence="5 10" id="KW-0145">Chemotaxis</keyword>
<keyword evidence="11" id="KW-0282">Flagellum</keyword>